<feature type="compositionally biased region" description="Polar residues" evidence="6">
    <location>
        <begin position="18"/>
        <end position="37"/>
    </location>
</feature>
<organism evidence="10 11">
    <name type="scientific">Exophiala sideris</name>
    <dbReference type="NCBI Taxonomy" id="1016849"/>
    <lineage>
        <taxon>Eukaryota</taxon>
        <taxon>Fungi</taxon>
        <taxon>Dikarya</taxon>
        <taxon>Ascomycota</taxon>
        <taxon>Pezizomycotina</taxon>
        <taxon>Eurotiomycetes</taxon>
        <taxon>Chaetothyriomycetidae</taxon>
        <taxon>Chaetothyriales</taxon>
        <taxon>Herpotrichiellaceae</taxon>
        <taxon>Exophiala</taxon>
    </lineage>
</organism>
<feature type="transmembrane region" description="Helical" evidence="7">
    <location>
        <begin position="400"/>
        <end position="418"/>
    </location>
</feature>
<feature type="region of interest" description="Disordered" evidence="6">
    <location>
        <begin position="1"/>
        <end position="45"/>
    </location>
</feature>
<dbReference type="PROSITE" id="PS00216">
    <property type="entry name" value="SUGAR_TRANSPORT_1"/>
    <property type="match status" value="1"/>
</dbReference>
<evidence type="ECO:0000313" key="10">
    <source>
        <dbReference type="EMBL" id="KIV85061.1"/>
    </source>
</evidence>
<gene>
    <name evidence="9" type="ORF">LTR69_006265</name>
    <name evidence="10" type="ORF">PV11_00797</name>
</gene>
<dbReference type="AlphaFoldDB" id="A0A0D1XB15"/>
<feature type="transmembrane region" description="Helical" evidence="7">
    <location>
        <begin position="430"/>
        <end position="451"/>
    </location>
</feature>
<reference evidence="10 11" key="1">
    <citation type="submission" date="2015-01" db="EMBL/GenBank/DDBJ databases">
        <title>The Genome Sequence of Exophiala sideris CBS121828.</title>
        <authorList>
            <consortium name="The Broad Institute Genomics Platform"/>
            <person name="Cuomo C."/>
            <person name="de Hoog S."/>
            <person name="Gorbushina A."/>
            <person name="Stielow B."/>
            <person name="Teixiera M."/>
            <person name="Abouelleil A."/>
            <person name="Chapman S.B."/>
            <person name="Priest M."/>
            <person name="Young S.K."/>
            <person name="Wortman J."/>
            <person name="Nusbaum C."/>
            <person name="Birren B."/>
        </authorList>
    </citation>
    <scope>NUCLEOTIDE SEQUENCE [LARGE SCALE GENOMIC DNA]</scope>
    <source>
        <strain evidence="10 11">CBS 121828</strain>
    </source>
</reference>
<evidence type="ECO:0000259" key="8">
    <source>
        <dbReference type="PROSITE" id="PS50850"/>
    </source>
</evidence>
<evidence type="ECO:0000256" key="4">
    <source>
        <dbReference type="ARBA" id="ARBA00022989"/>
    </source>
</evidence>
<keyword evidence="3 7" id="KW-0812">Transmembrane</keyword>
<dbReference type="EMBL" id="KN846951">
    <property type="protein sequence ID" value="KIV85061.1"/>
    <property type="molecule type" value="Genomic_DNA"/>
</dbReference>
<dbReference type="Gene3D" id="1.20.1250.20">
    <property type="entry name" value="MFS general substrate transporter like domains"/>
    <property type="match status" value="2"/>
</dbReference>
<evidence type="ECO:0000256" key="7">
    <source>
        <dbReference type="SAM" id="Phobius"/>
    </source>
</evidence>
<evidence type="ECO:0000313" key="11">
    <source>
        <dbReference type="Proteomes" id="UP000053599"/>
    </source>
</evidence>
<keyword evidence="2" id="KW-0813">Transport</keyword>
<feature type="domain" description="Major facilitator superfamily (MFS) profile" evidence="8">
    <location>
        <begin position="68"/>
        <end position="579"/>
    </location>
</feature>
<evidence type="ECO:0000313" key="12">
    <source>
        <dbReference type="Proteomes" id="UP001345691"/>
    </source>
</evidence>
<feature type="transmembrane region" description="Helical" evidence="7">
    <location>
        <begin position="221"/>
        <end position="245"/>
    </location>
</feature>
<feature type="transmembrane region" description="Helical" evidence="7">
    <location>
        <begin position="160"/>
        <end position="181"/>
    </location>
</feature>
<evidence type="ECO:0000256" key="1">
    <source>
        <dbReference type="ARBA" id="ARBA00004141"/>
    </source>
</evidence>
<evidence type="ECO:0000256" key="2">
    <source>
        <dbReference type="ARBA" id="ARBA00022448"/>
    </source>
</evidence>
<dbReference type="Proteomes" id="UP000053599">
    <property type="component" value="Unassembled WGS sequence"/>
</dbReference>
<dbReference type="GO" id="GO:0005886">
    <property type="term" value="C:plasma membrane"/>
    <property type="evidence" value="ECO:0007669"/>
    <property type="project" value="TreeGrafter"/>
</dbReference>
<feature type="transmembrane region" description="Helical" evidence="7">
    <location>
        <begin position="336"/>
        <end position="353"/>
    </location>
</feature>
<dbReference type="Proteomes" id="UP001345691">
    <property type="component" value="Unassembled WGS sequence"/>
</dbReference>
<dbReference type="GO" id="GO:0022857">
    <property type="term" value="F:transmembrane transporter activity"/>
    <property type="evidence" value="ECO:0007669"/>
    <property type="project" value="InterPro"/>
</dbReference>
<dbReference type="EMBL" id="JAVRRF010000013">
    <property type="protein sequence ID" value="KAK5058978.1"/>
    <property type="molecule type" value="Genomic_DNA"/>
</dbReference>
<sequence length="605" mass="65506">MAEQQQDITADKADSPTMVENVTPETKQSLGIATSQSLEEDSTNIEDDPHRAALQEDRHQKLPAKTWAAVFFLGFTFQPALAFSILGVFPIISVIATDIQGSTTNSAWMSSGWTLGGTIAFAIAGRISDIFGRRYVLLFGQSLLIVSYIIGATGHTLNQMIAAMAISGFGTGMALVNYPALAEILPYRYRAIGFAWTEFNLIPMSIFGSLAGHALAKNVTWRWIFILGAITGVITLVGTALFYWPPSRPRAVSHIPRRTLLKEMDYIGFFLYAGGLTMLLAGLYQGSNTHSWATAKVIALIIVGAVLFIGCFVWDFSGLAKRPLFPLYMFKKFREFTVLVICIFVTGFCYYAMTSLIPQELLHLFSSDPIRLGLLQLAAGTGNVFGGVVMGGLLHKFKHVHLQLMIAVGMQTVFMALLSLVTPRTTAMCLAFQFLATVPFAWVTVGCYTTVSLHIPQRDLGVAHGSIGTFRFLGGAIGSTMLNIIINSKSTEVIPSYVAKAVLPLGYPASSIPKLIAALAAGKSKQLLQTHAATPAVVAAASNAIKFAWAYAFRQAFLATIPFGVIATCVAFFIADPSKYFTHHVAVHLETDKKVEGVESKAANV</sequence>
<keyword evidence="12" id="KW-1185">Reference proteome</keyword>
<feature type="transmembrane region" description="Helical" evidence="7">
    <location>
        <begin position="266"/>
        <end position="285"/>
    </location>
</feature>
<dbReference type="HOGENOM" id="CLU_000960_25_2_1"/>
<dbReference type="Pfam" id="PF06609">
    <property type="entry name" value="TRI12"/>
    <property type="match status" value="1"/>
</dbReference>
<dbReference type="InterPro" id="IPR053791">
    <property type="entry name" value="MFS_Tri12-like"/>
</dbReference>
<dbReference type="PROSITE" id="PS50850">
    <property type="entry name" value="MFS"/>
    <property type="match status" value="1"/>
</dbReference>
<dbReference type="CDD" id="cd06179">
    <property type="entry name" value="MFS_TRI12_like"/>
    <property type="match status" value="1"/>
</dbReference>
<keyword evidence="4 7" id="KW-1133">Transmembrane helix</keyword>
<feature type="transmembrane region" description="Helical" evidence="7">
    <location>
        <begin position="297"/>
        <end position="316"/>
    </location>
</feature>
<accession>A0A0D1XB15</accession>
<keyword evidence="5 7" id="KW-0472">Membrane</keyword>
<evidence type="ECO:0000313" key="9">
    <source>
        <dbReference type="EMBL" id="KAK5058978.1"/>
    </source>
</evidence>
<evidence type="ECO:0000256" key="5">
    <source>
        <dbReference type="ARBA" id="ARBA00023136"/>
    </source>
</evidence>
<feature type="transmembrane region" description="Helical" evidence="7">
    <location>
        <begin position="556"/>
        <end position="575"/>
    </location>
</feature>
<proteinExistence type="predicted"/>
<dbReference type="InterPro" id="IPR010573">
    <property type="entry name" value="MFS_Str1/Tri12-like"/>
</dbReference>
<evidence type="ECO:0000256" key="6">
    <source>
        <dbReference type="SAM" id="MobiDB-lite"/>
    </source>
</evidence>
<dbReference type="InterPro" id="IPR036259">
    <property type="entry name" value="MFS_trans_sf"/>
</dbReference>
<feature type="transmembrane region" description="Helical" evidence="7">
    <location>
        <begin position="136"/>
        <end position="154"/>
    </location>
</feature>
<name>A0A0D1XB15_9EURO</name>
<feature type="transmembrane region" description="Helical" evidence="7">
    <location>
        <begin position="373"/>
        <end position="393"/>
    </location>
</feature>
<dbReference type="InterPro" id="IPR005829">
    <property type="entry name" value="Sugar_transporter_CS"/>
</dbReference>
<dbReference type="PANTHER" id="PTHR23501">
    <property type="entry name" value="MAJOR FACILITATOR SUPERFAMILY"/>
    <property type="match status" value="1"/>
</dbReference>
<dbReference type="PANTHER" id="PTHR23501:SF195">
    <property type="entry name" value="PEP5"/>
    <property type="match status" value="1"/>
</dbReference>
<protein>
    <recommendedName>
        <fullName evidence="8">Major facilitator superfamily (MFS) profile domain-containing protein</fullName>
    </recommendedName>
</protein>
<feature type="transmembrane region" description="Helical" evidence="7">
    <location>
        <begin position="107"/>
        <end position="124"/>
    </location>
</feature>
<feature type="transmembrane region" description="Helical" evidence="7">
    <location>
        <begin position="67"/>
        <end position="95"/>
    </location>
</feature>
<feature type="transmembrane region" description="Helical" evidence="7">
    <location>
        <begin position="193"/>
        <end position="215"/>
    </location>
</feature>
<comment type="subcellular location">
    <subcellularLocation>
        <location evidence="1">Membrane</location>
        <topology evidence="1">Multi-pass membrane protein</topology>
    </subcellularLocation>
</comment>
<dbReference type="InterPro" id="IPR020846">
    <property type="entry name" value="MFS_dom"/>
</dbReference>
<reference evidence="9 12" key="2">
    <citation type="submission" date="2023-08" db="EMBL/GenBank/DDBJ databases">
        <title>Black Yeasts Isolated from many extreme environments.</title>
        <authorList>
            <person name="Coleine C."/>
            <person name="Stajich J.E."/>
            <person name="Selbmann L."/>
        </authorList>
    </citation>
    <scope>NUCLEOTIDE SEQUENCE [LARGE SCALE GENOMIC DNA]</scope>
    <source>
        <strain evidence="9 12">CCFEE 6328</strain>
    </source>
</reference>
<dbReference type="OrthoDB" id="4139357at2759"/>
<evidence type="ECO:0000256" key="3">
    <source>
        <dbReference type="ARBA" id="ARBA00022692"/>
    </source>
</evidence>
<dbReference type="SUPFAM" id="SSF103473">
    <property type="entry name" value="MFS general substrate transporter"/>
    <property type="match status" value="2"/>
</dbReference>